<evidence type="ECO:0000259" key="12">
    <source>
        <dbReference type="Pfam" id="PF00535"/>
    </source>
</evidence>
<evidence type="ECO:0000256" key="3">
    <source>
        <dbReference type="ARBA" id="ARBA00022676"/>
    </source>
</evidence>
<evidence type="ECO:0000256" key="10">
    <source>
        <dbReference type="SAM" id="MobiDB-lite"/>
    </source>
</evidence>
<dbReference type="Proteomes" id="UP000321154">
    <property type="component" value="Unassembled WGS sequence"/>
</dbReference>
<dbReference type="AlphaFoldDB" id="A0A7W3JFI6"/>
<keyword evidence="5 11" id="KW-0472">Membrane</keyword>
<dbReference type="InterPro" id="IPR001173">
    <property type="entry name" value="Glyco_trans_2-like"/>
</dbReference>
<dbReference type="PANTHER" id="PTHR43646">
    <property type="entry name" value="GLYCOSYLTRANSFERASE"/>
    <property type="match status" value="1"/>
</dbReference>
<feature type="compositionally biased region" description="Basic residues" evidence="10">
    <location>
        <begin position="304"/>
        <end position="315"/>
    </location>
</feature>
<evidence type="ECO:0000256" key="2">
    <source>
        <dbReference type="ARBA" id="ARBA00022475"/>
    </source>
</evidence>
<feature type="domain" description="Glycosyltransferase 2-like" evidence="12">
    <location>
        <begin position="4"/>
        <end position="119"/>
    </location>
</feature>
<dbReference type="Pfam" id="PF00535">
    <property type="entry name" value="Glycos_transf_2"/>
    <property type="match status" value="1"/>
</dbReference>
<name>A0A7W3JFI6_9MICO</name>
<proteinExistence type="inferred from homology"/>
<keyword evidence="11" id="KW-1133">Transmembrane helix</keyword>
<keyword evidence="11" id="KW-0812">Transmembrane</keyword>
<dbReference type="GO" id="GO:0005886">
    <property type="term" value="C:plasma membrane"/>
    <property type="evidence" value="ECO:0007669"/>
    <property type="project" value="UniProtKB-SubCell"/>
</dbReference>
<evidence type="ECO:0000256" key="4">
    <source>
        <dbReference type="ARBA" id="ARBA00022679"/>
    </source>
</evidence>
<dbReference type="InterPro" id="IPR029044">
    <property type="entry name" value="Nucleotide-diphossugar_trans"/>
</dbReference>
<comment type="pathway">
    <text evidence="7">Carotenoid biosynthesis; staphyloxanthin biosynthesis; staphyloxanthin from farnesyl diphosphate: step 4/5.</text>
</comment>
<evidence type="ECO:0000256" key="6">
    <source>
        <dbReference type="ARBA" id="ARBA00037281"/>
    </source>
</evidence>
<evidence type="ECO:0000256" key="11">
    <source>
        <dbReference type="SAM" id="Phobius"/>
    </source>
</evidence>
<feature type="compositionally biased region" description="Pro residues" evidence="10">
    <location>
        <begin position="279"/>
        <end position="288"/>
    </location>
</feature>
<keyword evidence="2" id="KW-1003">Cell membrane</keyword>
<feature type="compositionally biased region" description="Low complexity" evidence="10">
    <location>
        <begin position="289"/>
        <end position="303"/>
    </location>
</feature>
<dbReference type="PANTHER" id="PTHR43646:SF2">
    <property type="entry name" value="GLYCOSYLTRANSFERASE 2-LIKE DOMAIN-CONTAINING PROTEIN"/>
    <property type="match status" value="1"/>
</dbReference>
<evidence type="ECO:0000313" key="14">
    <source>
        <dbReference type="EMBL" id="MBA8811911.1"/>
    </source>
</evidence>
<evidence type="ECO:0000256" key="5">
    <source>
        <dbReference type="ARBA" id="ARBA00023136"/>
    </source>
</evidence>
<evidence type="ECO:0000313" key="15">
    <source>
        <dbReference type="Proteomes" id="UP000321154"/>
    </source>
</evidence>
<reference evidence="14 16" key="2">
    <citation type="submission" date="2020-07" db="EMBL/GenBank/DDBJ databases">
        <title>Sequencing the genomes of 1000 actinobacteria strains.</title>
        <authorList>
            <person name="Klenk H.-P."/>
        </authorList>
    </citation>
    <scope>NUCLEOTIDE SEQUENCE [LARGE SCALE GENOMIC DNA]</scope>
    <source>
        <strain evidence="14 16">DSM 10309</strain>
    </source>
</reference>
<accession>A0A7W3JFI6</accession>
<keyword evidence="3" id="KW-0328">Glycosyltransferase</keyword>
<evidence type="ECO:0000313" key="13">
    <source>
        <dbReference type="EMBL" id="GEK83761.1"/>
    </source>
</evidence>
<reference evidence="13 15" key="1">
    <citation type="submission" date="2019-07" db="EMBL/GenBank/DDBJ databases">
        <title>Whole genome shotgun sequence of Frigoribacterium faeni NBRC 103066.</title>
        <authorList>
            <person name="Hosoyama A."/>
            <person name="Uohara A."/>
            <person name="Ohji S."/>
            <person name="Ichikawa N."/>
        </authorList>
    </citation>
    <scope>NUCLEOTIDE SEQUENCE [LARGE SCALE GENOMIC DNA]</scope>
    <source>
        <strain evidence="13 15">NBRC 103066</strain>
    </source>
</reference>
<dbReference type="EMBL" id="JACGWW010000001">
    <property type="protein sequence ID" value="MBA8811911.1"/>
    <property type="molecule type" value="Genomic_DNA"/>
</dbReference>
<comment type="caution">
    <text evidence="14">The sequence shown here is derived from an EMBL/GenBank/DDBJ whole genome shotgun (WGS) entry which is preliminary data.</text>
</comment>
<evidence type="ECO:0000256" key="1">
    <source>
        <dbReference type="ARBA" id="ARBA00004236"/>
    </source>
</evidence>
<evidence type="ECO:0000256" key="7">
    <source>
        <dbReference type="ARBA" id="ARBA00037904"/>
    </source>
</evidence>
<dbReference type="GO" id="GO:0016757">
    <property type="term" value="F:glycosyltransferase activity"/>
    <property type="evidence" value="ECO:0007669"/>
    <property type="project" value="UniProtKB-KW"/>
</dbReference>
<comment type="similarity">
    <text evidence="8">Belongs to the glycosyltransferase 2 family. CrtQ subfamily.</text>
</comment>
<keyword evidence="4 14" id="KW-0808">Transferase</keyword>
<protein>
    <recommendedName>
        <fullName evidence="9">4,4'-diaponeurosporenoate glycosyltransferase</fullName>
    </recommendedName>
</protein>
<evidence type="ECO:0000256" key="8">
    <source>
        <dbReference type="ARBA" id="ARBA00038120"/>
    </source>
</evidence>
<dbReference type="CDD" id="cd00761">
    <property type="entry name" value="Glyco_tranf_GTA_type"/>
    <property type="match status" value="1"/>
</dbReference>
<dbReference type="EMBL" id="BJUV01000020">
    <property type="protein sequence ID" value="GEK83761.1"/>
    <property type="molecule type" value="Genomic_DNA"/>
</dbReference>
<keyword evidence="15" id="KW-1185">Reference proteome</keyword>
<gene>
    <name evidence="14" type="ORF">FB463_000135</name>
    <name evidence="13" type="ORF">FFA01_20700</name>
</gene>
<dbReference type="Gene3D" id="3.90.550.10">
    <property type="entry name" value="Spore Coat Polysaccharide Biosynthesis Protein SpsA, Chain A"/>
    <property type="match status" value="1"/>
</dbReference>
<dbReference type="RefSeq" id="WP_167627346.1">
    <property type="nucleotide sequence ID" value="NZ_BAAAHR010000005.1"/>
</dbReference>
<evidence type="ECO:0000313" key="16">
    <source>
        <dbReference type="Proteomes" id="UP000522688"/>
    </source>
</evidence>
<dbReference type="Proteomes" id="UP000522688">
    <property type="component" value="Unassembled WGS sequence"/>
</dbReference>
<evidence type="ECO:0000256" key="9">
    <source>
        <dbReference type="ARBA" id="ARBA00040345"/>
    </source>
</evidence>
<feature type="region of interest" description="Disordered" evidence="10">
    <location>
        <begin position="268"/>
        <end position="315"/>
    </location>
</feature>
<organism evidence="14 16">
    <name type="scientific">Frigoribacterium faeni</name>
    <dbReference type="NCBI Taxonomy" id="145483"/>
    <lineage>
        <taxon>Bacteria</taxon>
        <taxon>Bacillati</taxon>
        <taxon>Actinomycetota</taxon>
        <taxon>Actinomycetes</taxon>
        <taxon>Micrococcales</taxon>
        <taxon>Microbacteriaceae</taxon>
        <taxon>Frigoribacterium</taxon>
    </lineage>
</organism>
<comment type="function">
    <text evidence="6">Catalyzes the glycosylation of 4,4'-diaponeurosporenoate, i.e. the esterification of glucose at the C1'' position with the carboxyl group of 4,4'-diaponeurosporenic acid, to form glycosyl-4,4'-diaponeurosporenoate. This is a step in the biosynthesis of staphyloxanthin, an orange pigment present in most staphylococci strains.</text>
</comment>
<sequence>MHVCVVVPVRDDGALLDACLRSLARQTRLPDEVIVVDNGSTDDTVEVARRHGARVVAESEVGIAAAASTGYDSSTADLIGRCDADSVLPRTWVAELVATFEQDDDVLAVSTNARFYDTPVGTGTVLSALYVGAYHLIVGAALAHWPLFGSTMMMRRTAWLSVRDVVHRHDRLLHDDMDLAVHLGDLQLAGQGRIAYRSDVVTGISARPLDPGNRPWLRTYRALHSFTVHGVDGRPWWRWLRADPAGLFRRLGWTTEISSDEVAAGGGHLPAAVTGPAPVSEPAPPGIPPSSSAAPSEDVPATRSGRRARAAAGRR</sequence>
<comment type="subcellular location">
    <subcellularLocation>
        <location evidence="1">Cell membrane</location>
    </subcellularLocation>
</comment>
<dbReference type="SUPFAM" id="SSF53448">
    <property type="entry name" value="Nucleotide-diphospho-sugar transferases"/>
    <property type="match status" value="1"/>
</dbReference>
<feature type="transmembrane region" description="Helical" evidence="11">
    <location>
        <begin position="128"/>
        <end position="148"/>
    </location>
</feature>